<evidence type="ECO:0000313" key="1">
    <source>
        <dbReference type="EMBL" id="MBB4859228.1"/>
    </source>
</evidence>
<accession>A0A7W7KBP3</accession>
<dbReference type="EMBL" id="JACHLR010000010">
    <property type="protein sequence ID" value="MBB4859228.1"/>
    <property type="molecule type" value="Genomic_DNA"/>
</dbReference>
<comment type="caution">
    <text evidence="1">The sequence shown here is derived from an EMBL/GenBank/DDBJ whole genome shotgun (WGS) entry which is preliminary data.</text>
</comment>
<dbReference type="Proteomes" id="UP000555448">
    <property type="component" value="Unassembled WGS sequence"/>
</dbReference>
<name>A0A7W7KBP3_9SPHN</name>
<protein>
    <submittedName>
        <fullName evidence="1">Uncharacterized protein</fullName>
    </submittedName>
</protein>
<evidence type="ECO:0000313" key="2">
    <source>
        <dbReference type="Proteomes" id="UP000555448"/>
    </source>
</evidence>
<dbReference type="AlphaFoldDB" id="A0A7W7KBP3"/>
<reference evidence="1 2" key="1">
    <citation type="submission" date="2020-08" db="EMBL/GenBank/DDBJ databases">
        <title>Functional genomics of gut bacteria from endangered species of beetles.</title>
        <authorList>
            <person name="Carlos-Shanley C."/>
        </authorList>
    </citation>
    <scope>NUCLEOTIDE SEQUENCE [LARGE SCALE GENOMIC DNA]</scope>
    <source>
        <strain evidence="1 2">S00245</strain>
    </source>
</reference>
<keyword evidence="2" id="KW-1185">Reference proteome</keyword>
<sequence length="297" mass="33267">MCEVLYRAREIVRCDLKRLAEKAQINYSTLRSAAKSGSFSADIEAALAQVCRFDIQSAAWVDDDVPNAVRAQLTRAGYRGRDTPERFQVMLNDCWASTSVRFEARRRKYSSIDPHMAYHELSDCGQSTSAGAEMPFIFNCHFEPFYHHSGIRFGFRKAKVSLDIACECGARAEQRLGHPEPIALRNAELVGCSMKQRLNWVIERQDGADAILEGDYATQDEPLVTVAGFVDGTSLASRLEVNLYDRTTCVADASVTVHGNKAQIIEQIFSKHIPAVQHRNGWIILSEQESVIARYEG</sequence>
<organism evidence="1 2">
    <name type="scientific">Novosphingobium chloroacetimidivorans</name>
    <dbReference type="NCBI Taxonomy" id="1428314"/>
    <lineage>
        <taxon>Bacteria</taxon>
        <taxon>Pseudomonadati</taxon>
        <taxon>Pseudomonadota</taxon>
        <taxon>Alphaproteobacteria</taxon>
        <taxon>Sphingomonadales</taxon>
        <taxon>Sphingomonadaceae</taxon>
        <taxon>Novosphingobium</taxon>
    </lineage>
</organism>
<proteinExistence type="predicted"/>
<gene>
    <name evidence="1" type="ORF">HNO88_002557</name>
</gene>